<evidence type="ECO:0000256" key="3">
    <source>
        <dbReference type="ARBA" id="ARBA00022692"/>
    </source>
</evidence>
<evidence type="ECO:0000256" key="6">
    <source>
        <dbReference type="SAM" id="Phobius"/>
    </source>
</evidence>
<dbReference type="PANTHER" id="PTHR32322:SF2">
    <property type="entry name" value="EAMA DOMAIN-CONTAINING PROTEIN"/>
    <property type="match status" value="1"/>
</dbReference>
<evidence type="ECO:0000256" key="4">
    <source>
        <dbReference type="ARBA" id="ARBA00022989"/>
    </source>
</evidence>
<evidence type="ECO:0000256" key="2">
    <source>
        <dbReference type="ARBA" id="ARBA00007362"/>
    </source>
</evidence>
<feature type="transmembrane region" description="Helical" evidence="6">
    <location>
        <begin position="277"/>
        <end position="299"/>
    </location>
</feature>
<evidence type="ECO:0000313" key="9">
    <source>
        <dbReference type="Proteomes" id="UP000518300"/>
    </source>
</evidence>
<keyword evidence="9" id="KW-1185">Reference proteome</keyword>
<dbReference type="InterPro" id="IPR037185">
    <property type="entry name" value="EmrE-like"/>
</dbReference>
<sequence>MSARRGADAFSFQVMLLLCALWGIQQVAIKLAARDIAPVLQASLRSGLAALLVGLLMAWRGGWAGVRQGTLRGGLLAGVLFAAEFLLIALALTHTTAGHVAVFLYTAPVFSALGLHLLLPGERLRPFQWLGIAVCFGGIAVAFIGGASLARFDMRTLLGDALAVGAGLAWGATTVVVRASRLSEAPPSLTLFYQLGVCFVLLLGVSFATGQTSHVALTPIAVGSVLFQGIGVSFASYLAWFWLLRRYLASNLAVFSFMTPLFGVTLGVLVLDEPLTMNFVLGAVLVLAGIGLVSGEAWLRRMLTRSPSQFERRRDEVLPPSGDARDPTG</sequence>
<feature type="transmembrane region" description="Helical" evidence="6">
    <location>
        <begin position="42"/>
        <end position="59"/>
    </location>
</feature>
<evidence type="ECO:0000313" key="8">
    <source>
        <dbReference type="EMBL" id="NMO21897.1"/>
    </source>
</evidence>
<evidence type="ECO:0000256" key="5">
    <source>
        <dbReference type="ARBA" id="ARBA00023136"/>
    </source>
</evidence>
<feature type="transmembrane region" description="Helical" evidence="6">
    <location>
        <begin position="189"/>
        <end position="208"/>
    </location>
</feature>
<dbReference type="GO" id="GO:0016020">
    <property type="term" value="C:membrane"/>
    <property type="evidence" value="ECO:0007669"/>
    <property type="project" value="UniProtKB-SubCell"/>
</dbReference>
<keyword evidence="3 6" id="KW-0812">Transmembrane</keyword>
<dbReference type="Proteomes" id="UP000518300">
    <property type="component" value="Unassembled WGS sequence"/>
</dbReference>
<feature type="transmembrane region" description="Helical" evidence="6">
    <location>
        <begin position="220"/>
        <end position="240"/>
    </location>
</feature>
<dbReference type="RefSeq" id="WP_169351065.1">
    <property type="nucleotide sequence ID" value="NZ_JABBJJ010000362.1"/>
</dbReference>
<evidence type="ECO:0000259" key="7">
    <source>
        <dbReference type="Pfam" id="PF00892"/>
    </source>
</evidence>
<protein>
    <submittedName>
        <fullName evidence="8">DMT family transporter</fullName>
    </submittedName>
</protein>
<gene>
    <name evidence="8" type="ORF">HG543_44655</name>
</gene>
<dbReference type="Pfam" id="PF00892">
    <property type="entry name" value="EamA"/>
    <property type="match status" value="2"/>
</dbReference>
<name>A0A848LV24_9BACT</name>
<dbReference type="EMBL" id="JABBJJ010000362">
    <property type="protein sequence ID" value="NMO21897.1"/>
    <property type="molecule type" value="Genomic_DNA"/>
</dbReference>
<feature type="transmembrane region" description="Helical" evidence="6">
    <location>
        <begin position="156"/>
        <end position="177"/>
    </location>
</feature>
<feature type="transmembrane region" description="Helical" evidence="6">
    <location>
        <begin position="130"/>
        <end position="150"/>
    </location>
</feature>
<feature type="domain" description="EamA" evidence="7">
    <location>
        <begin position="158"/>
        <end position="294"/>
    </location>
</feature>
<comment type="similarity">
    <text evidence="2">Belongs to the EamA transporter family.</text>
</comment>
<comment type="subcellular location">
    <subcellularLocation>
        <location evidence="1">Membrane</location>
        <topology evidence="1">Multi-pass membrane protein</topology>
    </subcellularLocation>
</comment>
<organism evidence="8 9">
    <name type="scientific">Pyxidicoccus fallax</name>
    <dbReference type="NCBI Taxonomy" id="394095"/>
    <lineage>
        <taxon>Bacteria</taxon>
        <taxon>Pseudomonadati</taxon>
        <taxon>Myxococcota</taxon>
        <taxon>Myxococcia</taxon>
        <taxon>Myxococcales</taxon>
        <taxon>Cystobacterineae</taxon>
        <taxon>Myxococcaceae</taxon>
        <taxon>Pyxidicoccus</taxon>
    </lineage>
</organism>
<reference evidence="8 9" key="1">
    <citation type="submission" date="2020-04" db="EMBL/GenBank/DDBJ databases">
        <title>Draft genome of Pyxidicoccus fallax type strain.</title>
        <authorList>
            <person name="Whitworth D.E."/>
        </authorList>
    </citation>
    <scope>NUCLEOTIDE SEQUENCE [LARGE SCALE GENOMIC DNA]</scope>
    <source>
        <strain evidence="8 9">DSM 14698</strain>
    </source>
</reference>
<comment type="caution">
    <text evidence="8">The sequence shown here is derived from an EMBL/GenBank/DDBJ whole genome shotgun (WGS) entry which is preliminary data.</text>
</comment>
<keyword evidence="4 6" id="KW-1133">Transmembrane helix</keyword>
<feature type="domain" description="EamA" evidence="7">
    <location>
        <begin position="14"/>
        <end position="143"/>
    </location>
</feature>
<accession>A0A848LV24</accession>
<dbReference type="AlphaFoldDB" id="A0A848LV24"/>
<dbReference type="InterPro" id="IPR000620">
    <property type="entry name" value="EamA_dom"/>
</dbReference>
<dbReference type="SUPFAM" id="SSF103481">
    <property type="entry name" value="Multidrug resistance efflux transporter EmrE"/>
    <property type="match status" value="2"/>
</dbReference>
<evidence type="ECO:0000256" key="1">
    <source>
        <dbReference type="ARBA" id="ARBA00004141"/>
    </source>
</evidence>
<keyword evidence="5 6" id="KW-0472">Membrane</keyword>
<feature type="transmembrane region" description="Helical" evidence="6">
    <location>
        <begin position="71"/>
        <end position="92"/>
    </location>
</feature>
<feature type="transmembrane region" description="Helical" evidence="6">
    <location>
        <begin position="252"/>
        <end position="271"/>
    </location>
</feature>
<dbReference type="InterPro" id="IPR050638">
    <property type="entry name" value="AA-Vitamin_Transporters"/>
</dbReference>
<dbReference type="PANTHER" id="PTHR32322">
    <property type="entry name" value="INNER MEMBRANE TRANSPORTER"/>
    <property type="match status" value="1"/>
</dbReference>
<feature type="transmembrane region" description="Helical" evidence="6">
    <location>
        <begin position="98"/>
        <end position="118"/>
    </location>
</feature>
<proteinExistence type="inferred from homology"/>